<reference evidence="1" key="1">
    <citation type="submission" date="2020-05" db="EMBL/GenBank/DDBJ databases">
        <title>Large-scale comparative analyses of tick genomes elucidate their genetic diversity and vector capacities.</title>
        <authorList>
            <person name="Jia N."/>
            <person name="Wang J."/>
            <person name="Shi W."/>
            <person name="Du L."/>
            <person name="Sun Y."/>
            <person name="Zhan W."/>
            <person name="Jiang J."/>
            <person name="Wang Q."/>
            <person name="Zhang B."/>
            <person name="Ji P."/>
            <person name="Sakyi L.B."/>
            <person name="Cui X."/>
            <person name="Yuan T."/>
            <person name="Jiang B."/>
            <person name="Yang W."/>
            <person name="Lam T.T.-Y."/>
            <person name="Chang Q."/>
            <person name="Ding S."/>
            <person name="Wang X."/>
            <person name="Zhu J."/>
            <person name="Ruan X."/>
            <person name="Zhao L."/>
            <person name="Wei J."/>
            <person name="Que T."/>
            <person name="Du C."/>
            <person name="Cheng J."/>
            <person name="Dai P."/>
            <person name="Han X."/>
            <person name="Huang E."/>
            <person name="Gao Y."/>
            <person name="Liu J."/>
            <person name="Shao H."/>
            <person name="Ye R."/>
            <person name="Li L."/>
            <person name="Wei W."/>
            <person name="Wang X."/>
            <person name="Wang C."/>
            <person name="Yang T."/>
            <person name="Huo Q."/>
            <person name="Li W."/>
            <person name="Guo W."/>
            <person name="Chen H."/>
            <person name="Zhou L."/>
            <person name="Ni X."/>
            <person name="Tian J."/>
            <person name="Zhou Y."/>
            <person name="Sheng Y."/>
            <person name="Liu T."/>
            <person name="Pan Y."/>
            <person name="Xia L."/>
            <person name="Li J."/>
            <person name="Zhao F."/>
            <person name="Cao W."/>
        </authorList>
    </citation>
    <scope>NUCLEOTIDE SEQUENCE</scope>
    <source>
        <strain evidence="1">Hyas-2018</strain>
    </source>
</reference>
<evidence type="ECO:0000313" key="2">
    <source>
        <dbReference type="Proteomes" id="UP000821845"/>
    </source>
</evidence>
<accession>A0ACB7T355</accession>
<dbReference type="EMBL" id="CM023491">
    <property type="protein sequence ID" value="KAH6940589.1"/>
    <property type="molecule type" value="Genomic_DNA"/>
</dbReference>
<sequence>MSSSSFQAATTAFRKTFDVAPKNIAKWFPTHMYTGMKDMQRKLKSVDCVLELHDARVPLSGRNPHFLSMLAAIKPHVLLLNKSDLANSELKATVVEQLREQGTQNVLHIRSTDPFRNINRIVPLVADLICQSERYNRQEVYDYNIMVIGIPNVGKSSLINALRTMHLGRTGKATRVGAKAGVTMKVLERIKISEDPLMYLLDTPGILSPATNDLHTALQLALCGCMLDHLVGNVLMADYLLYWLNQQHNYSYVDYLGLDGPCDDIRLVLYKTAINMRVLNKVRSYDGWSLRPNLEAAATNFIQGFRKGLLGRITFLPNLGKADLVPKFLLGDDRHECSN</sequence>
<comment type="caution">
    <text evidence="1">The sequence shown here is derived from an EMBL/GenBank/DDBJ whole genome shotgun (WGS) entry which is preliminary data.</text>
</comment>
<protein>
    <submittedName>
        <fullName evidence="1">Uncharacterized protein</fullName>
    </submittedName>
</protein>
<dbReference type="Proteomes" id="UP000821845">
    <property type="component" value="Chromosome 11"/>
</dbReference>
<organism evidence="1 2">
    <name type="scientific">Hyalomma asiaticum</name>
    <name type="common">Tick</name>
    <dbReference type="NCBI Taxonomy" id="266040"/>
    <lineage>
        <taxon>Eukaryota</taxon>
        <taxon>Metazoa</taxon>
        <taxon>Ecdysozoa</taxon>
        <taxon>Arthropoda</taxon>
        <taxon>Chelicerata</taxon>
        <taxon>Arachnida</taxon>
        <taxon>Acari</taxon>
        <taxon>Parasitiformes</taxon>
        <taxon>Ixodida</taxon>
        <taxon>Ixodoidea</taxon>
        <taxon>Ixodidae</taxon>
        <taxon>Hyalomminae</taxon>
        <taxon>Hyalomma</taxon>
    </lineage>
</organism>
<name>A0ACB7T355_HYAAI</name>
<proteinExistence type="predicted"/>
<keyword evidence="2" id="KW-1185">Reference proteome</keyword>
<evidence type="ECO:0000313" key="1">
    <source>
        <dbReference type="EMBL" id="KAH6940589.1"/>
    </source>
</evidence>
<gene>
    <name evidence="1" type="ORF">HPB50_002646</name>
</gene>